<keyword evidence="11" id="KW-1185">Reference proteome</keyword>
<organism evidence="10 11">
    <name type="scientific">Pseudomicrostroma glucosiphilum</name>
    <dbReference type="NCBI Taxonomy" id="1684307"/>
    <lineage>
        <taxon>Eukaryota</taxon>
        <taxon>Fungi</taxon>
        <taxon>Dikarya</taxon>
        <taxon>Basidiomycota</taxon>
        <taxon>Ustilaginomycotina</taxon>
        <taxon>Exobasidiomycetes</taxon>
        <taxon>Microstromatales</taxon>
        <taxon>Microstromatales incertae sedis</taxon>
        <taxon>Pseudomicrostroma</taxon>
    </lineage>
</organism>
<dbReference type="AlphaFoldDB" id="A0A316U859"/>
<evidence type="ECO:0000256" key="3">
    <source>
        <dbReference type="ARBA" id="ARBA00008321"/>
    </source>
</evidence>
<sequence length="333" mass="36256">MSLAVHSSSVTPSHTRIPPRRVLYEHQIGDSSTEDDITQANVTKIDPPSALGIAIALSPLTQSINVIVVFLQIFQRLEEGGLQPAALVLACLASLLAAKLAWTLLLHRWVDESGDAALGKRPTSSPSMVVSFAILLLLLYALSPVLKTLTEATANDTIYPLSFMLFGLHICLGNNTMARTVTRQKERAGRRQEPTGQIASLPASEQPPQLFSALSLNAATSASLVLASRLPSNVHVFALLFASVLCFALFPIYVRRLRSVKLRLAICALLIPMAIGLAWPVSRSMCVVDVGLNVFILGVVPFWMRAASKGKVKYDGPWRVAKPQLRRRRYSAL</sequence>
<comment type="pathway">
    <text evidence="2">Glycolipid biosynthesis; glycosylphosphatidylinositol-anchor biosynthesis.</text>
</comment>
<dbReference type="PANTHER" id="PTHR12982:SF0">
    <property type="entry name" value="PHOSPHATIDYLINOSITOL N-ACETYLGLUCOSAMINYLTRANSFERASE SUBUNIT C"/>
    <property type="match status" value="1"/>
</dbReference>
<keyword evidence="5 9" id="KW-0812">Transmembrane</keyword>
<evidence type="ECO:0000256" key="9">
    <source>
        <dbReference type="SAM" id="Phobius"/>
    </source>
</evidence>
<gene>
    <name evidence="10" type="ORF">BCV69DRAFT_282871</name>
</gene>
<dbReference type="Pfam" id="PF06432">
    <property type="entry name" value="GPI2"/>
    <property type="match status" value="1"/>
</dbReference>
<comment type="similarity">
    <text evidence="3">Belongs to the PIGC family.</text>
</comment>
<evidence type="ECO:0000256" key="7">
    <source>
        <dbReference type="ARBA" id="ARBA00023136"/>
    </source>
</evidence>
<feature type="transmembrane region" description="Helical" evidence="9">
    <location>
        <begin position="86"/>
        <end position="106"/>
    </location>
</feature>
<dbReference type="RefSeq" id="XP_025347811.1">
    <property type="nucleotide sequence ID" value="XM_025492507.1"/>
</dbReference>
<feature type="transmembrane region" description="Helical" evidence="9">
    <location>
        <begin position="287"/>
        <end position="304"/>
    </location>
</feature>
<feature type="compositionally biased region" description="Basic and acidic residues" evidence="8">
    <location>
        <begin position="183"/>
        <end position="193"/>
    </location>
</feature>
<dbReference type="GO" id="GO:0000506">
    <property type="term" value="C:glycosylphosphatidylinositol-N-acetylglucosaminyltransferase (GPI-GnT) complex"/>
    <property type="evidence" value="ECO:0007669"/>
    <property type="project" value="TreeGrafter"/>
</dbReference>
<dbReference type="GeneID" id="37014241"/>
<dbReference type="PANTHER" id="PTHR12982">
    <property type="entry name" value="PHOSPHATIDYLINOSITOL GLYCAN, CLASS C"/>
    <property type="match status" value="1"/>
</dbReference>
<evidence type="ECO:0000313" key="11">
    <source>
        <dbReference type="Proteomes" id="UP000245942"/>
    </source>
</evidence>
<dbReference type="UniPathway" id="UPA00196"/>
<feature type="transmembrane region" description="Helical" evidence="9">
    <location>
        <begin position="158"/>
        <end position="177"/>
    </location>
</feature>
<name>A0A316U859_9BASI</name>
<accession>A0A316U859</accession>
<dbReference type="STRING" id="1684307.A0A316U859"/>
<evidence type="ECO:0000256" key="5">
    <source>
        <dbReference type="ARBA" id="ARBA00022692"/>
    </source>
</evidence>
<evidence type="ECO:0000256" key="8">
    <source>
        <dbReference type="SAM" id="MobiDB-lite"/>
    </source>
</evidence>
<evidence type="ECO:0000256" key="4">
    <source>
        <dbReference type="ARBA" id="ARBA00022502"/>
    </source>
</evidence>
<keyword evidence="7 9" id="KW-0472">Membrane</keyword>
<evidence type="ECO:0000256" key="2">
    <source>
        <dbReference type="ARBA" id="ARBA00004687"/>
    </source>
</evidence>
<feature type="region of interest" description="Disordered" evidence="8">
    <location>
        <begin position="182"/>
        <end position="203"/>
    </location>
</feature>
<dbReference type="Proteomes" id="UP000245942">
    <property type="component" value="Unassembled WGS sequence"/>
</dbReference>
<protein>
    <submittedName>
        <fullName evidence="10">GPI2-domain-containing protein</fullName>
    </submittedName>
</protein>
<feature type="transmembrane region" description="Helical" evidence="9">
    <location>
        <begin position="127"/>
        <end position="146"/>
    </location>
</feature>
<reference evidence="10 11" key="1">
    <citation type="journal article" date="2018" name="Mol. Biol. Evol.">
        <title>Broad Genomic Sampling Reveals a Smut Pathogenic Ancestry of the Fungal Clade Ustilaginomycotina.</title>
        <authorList>
            <person name="Kijpornyongpan T."/>
            <person name="Mondo S.J."/>
            <person name="Barry K."/>
            <person name="Sandor L."/>
            <person name="Lee J."/>
            <person name="Lipzen A."/>
            <person name="Pangilinan J."/>
            <person name="LaButti K."/>
            <person name="Hainaut M."/>
            <person name="Henrissat B."/>
            <person name="Grigoriev I.V."/>
            <person name="Spatafora J.W."/>
            <person name="Aime M.C."/>
        </authorList>
    </citation>
    <scope>NUCLEOTIDE SEQUENCE [LARGE SCALE GENOMIC DNA]</scope>
    <source>
        <strain evidence="10 11">MCA 4718</strain>
    </source>
</reference>
<dbReference type="InterPro" id="IPR009450">
    <property type="entry name" value="Plno_GlcNAc_GPI2"/>
</dbReference>
<comment type="subcellular location">
    <subcellularLocation>
        <location evidence="1">Membrane</location>
        <topology evidence="1">Multi-pass membrane protein</topology>
    </subcellularLocation>
</comment>
<dbReference type="GO" id="GO:0006506">
    <property type="term" value="P:GPI anchor biosynthetic process"/>
    <property type="evidence" value="ECO:0007669"/>
    <property type="project" value="UniProtKB-UniPathway"/>
</dbReference>
<feature type="transmembrane region" description="Helical" evidence="9">
    <location>
        <begin position="50"/>
        <end position="74"/>
    </location>
</feature>
<dbReference type="OrthoDB" id="196709at2759"/>
<evidence type="ECO:0000256" key="1">
    <source>
        <dbReference type="ARBA" id="ARBA00004141"/>
    </source>
</evidence>
<proteinExistence type="inferred from homology"/>
<keyword evidence="6 9" id="KW-1133">Transmembrane helix</keyword>
<evidence type="ECO:0000256" key="6">
    <source>
        <dbReference type="ARBA" id="ARBA00022989"/>
    </source>
</evidence>
<keyword evidence="4" id="KW-0337">GPI-anchor biosynthesis</keyword>
<feature type="transmembrane region" description="Helical" evidence="9">
    <location>
        <begin position="261"/>
        <end position="281"/>
    </location>
</feature>
<evidence type="ECO:0000313" key="10">
    <source>
        <dbReference type="EMBL" id="PWN20651.1"/>
    </source>
</evidence>
<feature type="transmembrane region" description="Helical" evidence="9">
    <location>
        <begin position="234"/>
        <end position="254"/>
    </location>
</feature>
<dbReference type="EMBL" id="KZ819327">
    <property type="protein sequence ID" value="PWN20651.1"/>
    <property type="molecule type" value="Genomic_DNA"/>
</dbReference>